<comment type="subcellular location">
    <subcellularLocation>
        <location evidence="2">Cytoplasm</location>
    </subcellularLocation>
    <subcellularLocation>
        <location evidence="1">Nucleus</location>
    </subcellularLocation>
</comment>
<evidence type="ECO:0000256" key="4">
    <source>
        <dbReference type="ARBA" id="ARBA00022448"/>
    </source>
</evidence>
<keyword evidence="11" id="KW-0508">mRNA splicing</keyword>
<gene>
    <name evidence="15" type="ORF">SHERM_10195</name>
</gene>
<keyword evidence="12" id="KW-0539">Nucleus</keyword>
<dbReference type="GO" id="GO:0006397">
    <property type="term" value="P:mRNA processing"/>
    <property type="evidence" value="ECO:0007669"/>
    <property type="project" value="UniProtKB-KW"/>
</dbReference>
<feature type="compositionally biased region" description="Basic and acidic residues" evidence="13">
    <location>
        <begin position="1"/>
        <end position="11"/>
    </location>
</feature>
<proteinExistence type="inferred from homology"/>
<protein>
    <submittedName>
        <fullName evidence="15">Cyclin-related</fullName>
    </submittedName>
</protein>
<evidence type="ECO:0000256" key="12">
    <source>
        <dbReference type="ARBA" id="ARBA00023242"/>
    </source>
</evidence>
<name>A0A9N7MHE1_STRHE</name>
<keyword evidence="8" id="KW-0810">Translation regulation</keyword>
<feature type="compositionally biased region" description="Basic and acidic residues" evidence="13">
    <location>
        <begin position="18"/>
        <end position="52"/>
    </location>
</feature>
<feature type="compositionally biased region" description="Basic and acidic residues" evidence="13">
    <location>
        <begin position="196"/>
        <end position="205"/>
    </location>
</feature>
<dbReference type="Pfam" id="PF09405">
    <property type="entry name" value="Btz"/>
    <property type="match status" value="1"/>
</dbReference>
<keyword evidence="10" id="KW-0866">Nonsense-mediated mRNA decay</keyword>
<feature type="domain" description="Btz" evidence="14">
    <location>
        <begin position="72"/>
        <end position="184"/>
    </location>
</feature>
<evidence type="ECO:0000256" key="10">
    <source>
        <dbReference type="ARBA" id="ARBA00023161"/>
    </source>
</evidence>
<comment type="similarity">
    <text evidence="3">Belongs to the CASC3 family.</text>
</comment>
<sequence>MSRREDRSSDARRHRSRFDREPSPKRSRRDIKVESERPPPETKSDRDRDSDQRHHRRLRDPLPLESPLAVRKDTDNRVNEPQESTKRSSDQTKVPQSRSYFQHDERASGGPNGRVSSHRTDNERGWWRDSKERQNSRAEAKMPRSYLNDETSKDSRDGNHVWKHDRYFRMEADQKPPARSKRRAFREQKAPVGPEQTEKTAEQKVQDNVVESGKRDMSRFTSDRSDRPNRSSAREREFGKNSRDRYGGNVGGNRYRGDRDRFNNSRQGYYQPGGGRVEKWKHDLYDEANKSPNPKNEEDQITKIEALLASDL</sequence>
<evidence type="ECO:0000256" key="1">
    <source>
        <dbReference type="ARBA" id="ARBA00004123"/>
    </source>
</evidence>
<feature type="compositionally biased region" description="Basic and acidic residues" evidence="13">
    <location>
        <begin position="212"/>
        <end position="246"/>
    </location>
</feature>
<keyword evidence="5" id="KW-0963">Cytoplasm</keyword>
<dbReference type="GO" id="GO:0051028">
    <property type="term" value="P:mRNA transport"/>
    <property type="evidence" value="ECO:0007669"/>
    <property type="project" value="UniProtKB-KW"/>
</dbReference>
<dbReference type="PANTHER" id="PTHR36364">
    <property type="entry name" value="OS03G0203000 PROTEIN"/>
    <property type="match status" value="1"/>
</dbReference>
<comment type="caution">
    <text evidence="15">The sequence shown here is derived from an EMBL/GenBank/DDBJ whole genome shotgun (WGS) entry which is preliminary data.</text>
</comment>
<dbReference type="GO" id="GO:0008380">
    <property type="term" value="P:RNA splicing"/>
    <property type="evidence" value="ECO:0007669"/>
    <property type="project" value="UniProtKB-KW"/>
</dbReference>
<dbReference type="GO" id="GO:0035145">
    <property type="term" value="C:exon-exon junction complex"/>
    <property type="evidence" value="ECO:0007669"/>
    <property type="project" value="InterPro"/>
</dbReference>
<dbReference type="GO" id="GO:0005737">
    <property type="term" value="C:cytoplasm"/>
    <property type="evidence" value="ECO:0007669"/>
    <property type="project" value="UniProtKB-SubCell"/>
</dbReference>
<dbReference type="GO" id="GO:0003729">
    <property type="term" value="F:mRNA binding"/>
    <property type="evidence" value="ECO:0007669"/>
    <property type="project" value="InterPro"/>
</dbReference>
<keyword evidence="6" id="KW-0507">mRNA processing</keyword>
<evidence type="ECO:0000256" key="8">
    <source>
        <dbReference type="ARBA" id="ARBA00022845"/>
    </source>
</evidence>
<feature type="compositionally biased region" description="Basic and acidic residues" evidence="13">
    <location>
        <begin position="118"/>
        <end position="142"/>
    </location>
</feature>
<evidence type="ECO:0000256" key="9">
    <source>
        <dbReference type="ARBA" id="ARBA00022884"/>
    </source>
</evidence>
<keyword evidence="16" id="KW-1185">Reference proteome</keyword>
<evidence type="ECO:0000256" key="3">
    <source>
        <dbReference type="ARBA" id="ARBA00009548"/>
    </source>
</evidence>
<keyword evidence="9" id="KW-0694">RNA-binding</keyword>
<feature type="region of interest" description="Disordered" evidence="13">
    <location>
        <begin position="1"/>
        <end position="277"/>
    </location>
</feature>
<dbReference type="GO" id="GO:0006417">
    <property type="term" value="P:regulation of translation"/>
    <property type="evidence" value="ECO:0007669"/>
    <property type="project" value="UniProtKB-KW"/>
</dbReference>
<evidence type="ECO:0000313" key="15">
    <source>
        <dbReference type="EMBL" id="CAA0807469.1"/>
    </source>
</evidence>
<dbReference type="EMBL" id="CACSLK010001140">
    <property type="protein sequence ID" value="CAA0807469.1"/>
    <property type="molecule type" value="Genomic_DNA"/>
</dbReference>
<reference evidence="15" key="1">
    <citation type="submission" date="2019-12" db="EMBL/GenBank/DDBJ databases">
        <authorList>
            <person name="Scholes J."/>
        </authorList>
    </citation>
    <scope>NUCLEOTIDE SEQUENCE</scope>
</reference>
<accession>A0A9N7MHE1</accession>
<evidence type="ECO:0000256" key="6">
    <source>
        <dbReference type="ARBA" id="ARBA00022664"/>
    </source>
</evidence>
<organism evidence="15 16">
    <name type="scientific">Striga hermonthica</name>
    <name type="common">Purple witchweed</name>
    <name type="synonym">Buchnera hermonthica</name>
    <dbReference type="NCBI Taxonomy" id="68872"/>
    <lineage>
        <taxon>Eukaryota</taxon>
        <taxon>Viridiplantae</taxon>
        <taxon>Streptophyta</taxon>
        <taxon>Embryophyta</taxon>
        <taxon>Tracheophyta</taxon>
        <taxon>Spermatophyta</taxon>
        <taxon>Magnoliopsida</taxon>
        <taxon>eudicotyledons</taxon>
        <taxon>Gunneridae</taxon>
        <taxon>Pentapetalae</taxon>
        <taxon>asterids</taxon>
        <taxon>lamiids</taxon>
        <taxon>Lamiales</taxon>
        <taxon>Orobanchaceae</taxon>
        <taxon>Buchnereae</taxon>
        <taxon>Striga</taxon>
    </lineage>
</organism>
<evidence type="ECO:0000256" key="7">
    <source>
        <dbReference type="ARBA" id="ARBA00022816"/>
    </source>
</evidence>
<feature type="compositionally biased region" description="Polar residues" evidence="13">
    <location>
        <begin position="91"/>
        <end position="100"/>
    </location>
</feature>
<dbReference type="GO" id="GO:0000184">
    <property type="term" value="P:nuclear-transcribed mRNA catabolic process, nonsense-mediated decay"/>
    <property type="evidence" value="ECO:0007669"/>
    <property type="project" value="UniProtKB-KW"/>
</dbReference>
<feature type="compositionally biased region" description="Basic and acidic residues" evidence="13">
    <location>
        <begin position="150"/>
        <end position="176"/>
    </location>
</feature>
<evidence type="ECO:0000256" key="2">
    <source>
        <dbReference type="ARBA" id="ARBA00004496"/>
    </source>
</evidence>
<evidence type="ECO:0000313" key="16">
    <source>
        <dbReference type="Proteomes" id="UP001153555"/>
    </source>
</evidence>
<evidence type="ECO:0000259" key="14">
    <source>
        <dbReference type="Pfam" id="PF09405"/>
    </source>
</evidence>
<keyword evidence="7" id="KW-0509">mRNA transport</keyword>
<dbReference type="PANTHER" id="PTHR36364:SF1">
    <property type="entry name" value="OS03G0203000 PROTEIN"/>
    <property type="match status" value="1"/>
</dbReference>
<dbReference type="OrthoDB" id="1920561at2759"/>
<keyword evidence="4" id="KW-0813">Transport</keyword>
<dbReference type="InterPro" id="IPR018545">
    <property type="entry name" value="Btz_dom"/>
</dbReference>
<dbReference type="Proteomes" id="UP001153555">
    <property type="component" value="Unassembled WGS sequence"/>
</dbReference>
<evidence type="ECO:0000256" key="5">
    <source>
        <dbReference type="ARBA" id="ARBA00022490"/>
    </source>
</evidence>
<evidence type="ECO:0000256" key="11">
    <source>
        <dbReference type="ARBA" id="ARBA00023187"/>
    </source>
</evidence>
<dbReference type="AlphaFoldDB" id="A0A9N7MHE1"/>
<feature type="compositionally biased region" description="Basic and acidic residues" evidence="13">
    <location>
        <begin position="70"/>
        <end position="90"/>
    </location>
</feature>
<evidence type="ECO:0000256" key="13">
    <source>
        <dbReference type="SAM" id="MobiDB-lite"/>
    </source>
</evidence>